<evidence type="ECO:0000256" key="1">
    <source>
        <dbReference type="SAM" id="MobiDB-lite"/>
    </source>
</evidence>
<proteinExistence type="predicted"/>
<accession>A0A6V7YDL8</accession>
<organism evidence="2 3">
    <name type="scientific">Meloidogyne enterolobii</name>
    <name type="common">Root-knot nematode worm</name>
    <name type="synonym">Meloidogyne mayaguensis</name>
    <dbReference type="NCBI Taxonomy" id="390850"/>
    <lineage>
        <taxon>Eukaryota</taxon>
        <taxon>Metazoa</taxon>
        <taxon>Ecdysozoa</taxon>
        <taxon>Nematoda</taxon>
        <taxon>Chromadorea</taxon>
        <taxon>Rhabditida</taxon>
        <taxon>Tylenchina</taxon>
        <taxon>Tylenchomorpha</taxon>
        <taxon>Tylenchoidea</taxon>
        <taxon>Meloidogynidae</taxon>
        <taxon>Meloidogyninae</taxon>
        <taxon>Meloidogyne</taxon>
    </lineage>
</organism>
<evidence type="ECO:0000313" key="3">
    <source>
        <dbReference type="Proteomes" id="UP000580250"/>
    </source>
</evidence>
<gene>
    <name evidence="2" type="ORF">MENT_LOCUS62948</name>
</gene>
<dbReference type="EMBL" id="CAJEWN010003889">
    <property type="protein sequence ID" value="CAD2208857.1"/>
    <property type="molecule type" value="Genomic_DNA"/>
</dbReference>
<feature type="compositionally biased region" description="Pro residues" evidence="1">
    <location>
        <begin position="52"/>
        <end position="67"/>
    </location>
</feature>
<reference evidence="2 3" key="1">
    <citation type="submission" date="2020-08" db="EMBL/GenBank/DDBJ databases">
        <authorList>
            <person name="Koutsovoulos G."/>
            <person name="Danchin GJ E."/>
        </authorList>
    </citation>
    <scope>NUCLEOTIDE SEQUENCE [LARGE SCALE GENOMIC DNA]</scope>
</reference>
<feature type="region of interest" description="Disordered" evidence="1">
    <location>
        <begin position="38"/>
        <end position="67"/>
    </location>
</feature>
<sequence length="67" mass="7499">MSLPNSSHKLTDPPFLKKKKPLHRFRLSYLRVISKGTGSYSIGVDSRTPQSPSIPPSRPPNLPVYPQ</sequence>
<comment type="caution">
    <text evidence="2">The sequence shown here is derived from an EMBL/GenBank/DDBJ whole genome shotgun (WGS) entry which is preliminary data.</text>
</comment>
<dbReference type="Proteomes" id="UP000580250">
    <property type="component" value="Unassembled WGS sequence"/>
</dbReference>
<protein>
    <submittedName>
        <fullName evidence="2">Uncharacterized protein</fullName>
    </submittedName>
</protein>
<name>A0A6V7YDL8_MELEN</name>
<evidence type="ECO:0000313" key="2">
    <source>
        <dbReference type="EMBL" id="CAD2208857.1"/>
    </source>
</evidence>
<dbReference type="AlphaFoldDB" id="A0A6V7YDL8"/>